<dbReference type="EMBL" id="JAHDVG010000488">
    <property type="protein sequence ID" value="KAH1165464.1"/>
    <property type="molecule type" value="Genomic_DNA"/>
</dbReference>
<reference evidence="1" key="1">
    <citation type="submission" date="2021-09" db="EMBL/GenBank/DDBJ databases">
        <title>The genome of Mauremys mutica provides insights into the evolution of semi-aquatic lifestyle.</title>
        <authorList>
            <person name="Gong S."/>
            <person name="Gao Y."/>
        </authorList>
    </citation>
    <scope>NUCLEOTIDE SEQUENCE</scope>
    <source>
        <strain evidence="1">MM-2020</strain>
        <tissue evidence="1">Muscle</tissue>
    </source>
</reference>
<protein>
    <submittedName>
        <fullName evidence="1">Uncharacterized protein</fullName>
    </submittedName>
</protein>
<proteinExistence type="predicted"/>
<organism evidence="1 2">
    <name type="scientific">Mauremys mutica</name>
    <name type="common">yellowpond turtle</name>
    <dbReference type="NCBI Taxonomy" id="74926"/>
    <lineage>
        <taxon>Eukaryota</taxon>
        <taxon>Metazoa</taxon>
        <taxon>Chordata</taxon>
        <taxon>Craniata</taxon>
        <taxon>Vertebrata</taxon>
        <taxon>Euteleostomi</taxon>
        <taxon>Archelosauria</taxon>
        <taxon>Testudinata</taxon>
        <taxon>Testudines</taxon>
        <taxon>Cryptodira</taxon>
        <taxon>Durocryptodira</taxon>
        <taxon>Testudinoidea</taxon>
        <taxon>Geoemydidae</taxon>
        <taxon>Geoemydinae</taxon>
        <taxon>Mauremys</taxon>
    </lineage>
</organism>
<evidence type="ECO:0000313" key="2">
    <source>
        <dbReference type="Proteomes" id="UP000827986"/>
    </source>
</evidence>
<dbReference type="Proteomes" id="UP000827986">
    <property type="component" value="Unassembled WGS sequence"/>
</dbReference>
<sequence length="147" mass="17007">MALLNSMSVQRENRISMLQKRLSTSITITLQLGTTSQMLRNTEKGTVGIILPSDILHQSLISEKLMSHNILPDYLASEHFSQDRKARDNPLLWYTPSLFDSRQVPTHSVQPKRMVHFQSQKERSEKEDQRENWIAHWWPEGSGSQPP</sequence>
<name>A0A9D4APG4_9SAUR</name>
<gene>
    <name evidence="1" type="ORF">KIL84_023023</name>
</gene>
<dbReference type="AlphaFoldDB" id="A0A9D4APG4"/>
<keyword evidence="2" id="KW-1185">Reference proteome</keyword>
<comment type="caution">
    <text evidence="1">The sequence shown here is derived from an EMBL/GenBank/DDBJ whole genome shotgun (WGS) entry which is preliminary data.</text>
</comment>
<evidence type="ECO:0000313" key="1">
    <source>
        <dbReference type="EMBL" id="KAH1165464.1"/>
    </source>
</evidence>
<accession>A0A9D4APG4</accession>